<dbReference type="CDD" id="cd17574">
    <property type="entry name" value="REC_OmpR"/>
    <property type="match status" value="1"/>
</dbReference>
<dbReference type="PANTHER" id="PTHR44591:SF3">
    <property type="entry name" value="RESPONSE REGULATORY DOMAIN-CONTAINING PROTEIN"/>
    <property type="match status" value="1"/>
</dbReference>
<dbReference type="PANTHER" id="PTHR44591">
    <property type="entry name" value="STRESS RESPONSE REGULATOR PROTEIN 1"/>
    <property type="match status" value="1"/>
</dbReference>
<name>A0ABX0I5I2_9FLAO</name>
<dbReference type="Gene3D" id="3.40.50.2300">
    <property type="match status" value="1"/>
</dbReference>
<evidence type="ECO:0000259" key="3">
    <source>
        <dbReference type="PROSITE" id="PS50110"/>
    </source>
</evidence>
<comment type="caution">
    <text evidence="4">The sequence shown here is derived from an EMBL/GenBank/DDBJ whole genome shotgun (WGS) entry which is preliminary data.</text>
</comment>
<dbReference type="SMART" id="SM00448">
    <property type="entry name" value="REC"/>
    <property type="match status" value="1"/>
</dbReference>
<evidence type="ECO:0000256" key="1">
    <source>
        <dbReference type="ARBA" id="ARBA00022553"/>
    </source>
</evidence>
<keyword evidence="1 2" id="KW-0597">Phosphoprotein</keyword>
<dbReference type="InterPro" id="IPR001789">
    <property type="entry name" value="Sig_transdc_resp-reg_receiver"/>
</dbReference>
<feature type="domain" description="Response regulatory" evidence="3">
    <location>
        <begin position="4"/>
        <end position="119"/>
    </location>
</feature>
<keyword evidence="5" id="KW-1185">Reference proteome</keyword>
<dbReference type="EMBL" id="JAAJBT010000006">
    <property type="protein sequence ID" value="NHM02453.1"/>
    <property type="molecule type" value="Genomic_DNA"/>
</dbReference>
<sequence>MTNKILIIEDDKIIKNIIEFLLKKEGYQIEFAEDGLIGMEKINSYLPDLIITDIMLPYKSGLEITSYAKANFPDVPVIIISSLGKEDLTVIEAFKLGADDLIAKPFNPVELVLRVKRFFLHH</sequence>
<dbReference type="InterPro" id="IPR050595">
    <property type="entry name" value="Bact_response_regulator"/>
</dbReference>
<feature type="modified residue" description="4-aspartylphosphate" evidence="2">
    <location>
        <position position="53"/>
    </location>
</feature>
<gene>
    <name evidence="4" type="ORF">G4D72_10085</name>
</gene>
<proteinExistence type="predicted"/>
<accession>A0ABX0I5I2</accession>
<evidence type="ECO:0000313" key="5">
    <source>
        <dbReference type="Proteomes" id="UP000800984"/>
    </source>
</evidence>
<dbReference type="PROSITE" id="PS50110">
    <property type="entry name" value="RESPONSE_REGULATORY"/>
    <property type="match status" value="1"/>
</dbReference>
<protein>
    <submittedName>
        <fullName evidence="4">Response regulator</fullName>
    </submittedName>
</protein>
<organism evidence="4 5">
    <name type="scientific">Flavobacterium difficile</name>
    <dbReference type="NCBI Taxonomy" id="2709659"/>
    <lineage>
        <taxon>Bacteria</taxon>
        <taxon>Pseudomonadati</taxon>
        <taxon>Bacteroidota</taxon>
        <taxon>Flavobacteriia</taxon>
        <taxon>Flavobacteriales</taxon>
        <taxon>Flavobacteriaceae</taxon>
        <taxon>Flavobacterium</taxon>
    </lineage>
</organism>
<evidence type="ECO:0000313" key="4">
    <source>
        <dbReference type="EMBL" id="NHM02453.1"/>
    </source>
</evidence>
<dbReference type="SUPFAM" id="SSF52172">
    <property type="entry name" value="CheY-like"/>
    <property type="match status" value="1"/>
</dbReference>
<dbReference type="Pfam" id="PF00072">
    <property type="entry name" value="Response_reg"/>
    <property type="match status" value="1"/>
</dbReference>
<dbReference type="RefSeq" id="WP_166077575.1">
    <property type="nucleotide sequence ID" value="NZ_JAAJBT010000006.1"/>
</dbReference>
<dbReference type="Proteomes" id="UP000800984">
    <property type="component" value="Unassembled WGS sequence"/>
</dbReference>
<reference evidence="4 5" key="1">
    <citation type="submission" date="2020-02" db="EMBL/GenBank/DDBJ databases">
        <authorList>
            <person name="Chen W.-M."/>
        </authorList>
    </citation>
    <scope>NUCLEOTIDE SEQUENCE [LARGE SCALE GENOMIC DNA]</scope>
    <source>
        <strain evidence="4 5">KDG-16</strain>
    </source>
</reference>
<dbReference type="InterPro" id="IPR011006">
    <property type="entry name" value="CheY-like_superfamily"/>
</dbReference>
<evidence type="ECO:0000256" key="2">
    <source>
        <dbReference type="PROSITE-ProRule" id="PRU00169"/>
    </source>
</evidence>